<evidence type="ECO:0000256" key="1">
    <source>
        <dbReference type="ARBA" id="ARBA00023157"/>
    </source>
</evidence>
<dbReference type="Proteomes" id="UP000001307">
    <property type="component" value="Unassembled WGS sequence"/>
</dbReference>
<dbReference type="SMART" id="SM00032">
    <property type="entry name" value="CCP"/>
    <property type="match status" value="1"/>
</dbReference>
<dbReference type="SUPFAM" id="SSF57535">
    <property type="entry name" value="Complement control module/SCR domain"/>
    <property type="match status" value="1"/>
</dbReference>
<dbReference type="EMBL" id="FN653104">
    <property type="protein sequence ID" value="CBY12024.1"/>
    <property type="molecule type" value="Genomic_DNA"/>
</dbReference>
<dbReference type="InterPro" id="IPR035976">
    <property type="entry name" value="Sushi/SCR/CCP_sf"/>
</dbReference>
<keyword evidence="1" id="KW-1015">Disulfide bond</keyword>
<evidence type="ECO:0000313" key="4">
    <source>
        <dbReference type="Proteomes" id="UP000001307"/>
    </source>
</evidence>
<evidence type="ECO:0000259" key="2">
    <source>
        <dbReference type="SMART" id="SM00032"/>
    </source>
</evidence>
<feature type="domain" description="Sushi" evidence="2">
    <location>
        <begin position="265"/>
        <end position="318"/>
    </location>
</feature>
<evidence type="ECO:0000313" key="3">
    <source>
        <dbReference type="EMBL" id="CBY12024.1"/>
    </source>
</evidence>
<keyword evidence="4" id="KW-1185">Reference proteome</keyword>
<dbReference type="InParanoid" id="E4XQD8"/>
<dbReference type="OrthoDB" id="200301at2759"/>
<dbReference type="AlphaFoldDB" id="E4XQD8"/>
<reference evidence="3" key="1">
    <citation type="journal article" date="2010" name="Science">
        <title>Plasticity of animal genome architecture unmasked by rapid evolution of a pelagic tunicate.</title>
        <authorList>
            <person name="Denoeud F."/>
            <person name="Henriet S."/>
            <person name="Mungpakdee S."/>
            <person name="Aury J.M."/>
            <person name="Da Silva C."/>
            <person name="Brinkmann H."/>
            <person name="Mikhaleva J."/>
            <person name="Olsen L.C."/>
            <person name="Jubin C."/>
            <person name="Canestro C."/>
            <person name="Bouquet J.M."/>
            <person name="Danks G."/>
            <person name="Poulain J."/>
            <person name="Campsteijn C."/>
            <person name="Adamski M."/>
            <person name="Cross I."/>
            <person name="Yadetie F."/>
            <person name="Muffato M."/>
            <person name="Louis A."/>
            <person name="Butcher S."/>
            <person name="Tsagkogeorga G."/>
            <person name="Konrad A."/>
            <person name="Singh S."/>
            <person name="Jensen M.F."/>
            <person name="Cong E.H."/>
            <person name="Eikeseth-Otteraa H."/>
            <person name="Noel B."/>
            <person name="Anthouard V."/>
            <person name="Porcel B.M."/>
            <person name="Kachouri-Lafond R."/>
            <person name="Nishino A."/>
            <person name="Ugolini M."/>
            <person name="Chourrout P."/>
            <person name="Nishida H."/>
            <person name="Aasland R."/>
            <person name="Huzurbazar S."/>
            <person name="Westhof E."/>
            <person name="Delsuc F."/>
            <person name="Lehrach H."/>
            <person name="Reinhardt R."/>
            <person name="Weissenbach J."/>
            <person name="Roy S.W."/>
            <person name="Artiguenave F."/>
            <person name="Postlethwait J.H."/>
            <person name="Manak J.R."/>
            <person name="Thompson E.M."/>
            <person name="Jaillon O."/>
            <person name="Du Pasquier L."/>
            <person name="Boudinot P."/>
            <person name="Liberles D.A."/>
            <person name="Volff J.N."/>
            <person name="Philippe H."/>
            <person name="Lenhard B."/>
            <person name="Roest Crollius H."/>
            <person name="Wincker P."/>
            <person name="Chourrout D."/>
        </authorList>
    </citation>
    <scope>NUCLEOTIDE SEQUENCE [LARGE SCALE GENOMIC DNA]</scope>
</reference>
<proteinExistence type="predicted"/>
<organism evidence="3">
    <name type="scientific">Oikopleura dioica</name>
    <name type="common">Tunicate</name>
    <dbReference type="NCBI Taxonomy" id="34765"/>
    <lineage>
        <taxon>Eukaryota</taxon>
        <taxon>Metazoa</taxon>
        <taxon>Chordata</taxon>
        <taxon>Tunicata</taxon>
        <taxon>Appendicularia</taxon>
        <taxon>Copelata</taxon>
        <taxon>Oikopleuridae</taxon>
        <taxon>Oikopleura</taxon>
    </lineage>
</organism>
<gene>
    <name evidence="3" type="ORF">GSOID_T00017442001</name>
</gene>
<dbReference type="InterPro" id="IPR000436">
    <property type="entry name" value="Sushi_SCR_CCP_dom"/>
</dbReference>
<name>E4XQD8_OIKDI</name>
<sequence>MSSKEDECKKGSEYRTSSFWLQWSSCDKFCNGGKRVRHMCKAGVVLNHLEMESCNNEACTVPDMGWSMALENGDHGRIIILNHSFRKVGTLCKNSNDFRIRTAHADDLCKEMGFKGMKQRSDYDNKALQQVSKINTKGVHKLPFLVNGYASNPEHENYNLRKSTPTRAFRDIKLGEMGCMMGRTDVVLSCERRPANKRFESAAWSEWTEWGECENDSRSRYSSIILSASAEWQQPSYSEVLAKFDQRSGGWGAPTNRIAANADLCPPLDPVENAEIICDQATCAVKCDEGFIPIGRRRTKCRFNQTKQFFWKKQLGGCDSCADLAAPPAGMTMTCGLNKMNRKKCTLTCDNGSDISAGELIKPKLHAVCACPRPDRICRWNNRVFGEISDEGIAELACNAPPTTTQAPATTTAGAFTFNADGTGGTAPAVRHYAVVNGEANVAATGHGPHAADGQVCADGGYLAAGISVPTEMSQIGQCVVSKVMPCATAAEYAMPLGNDLNGAGANCAENFKWAWLNNNNNRYCHMVSVKESADGSYILAAGTRQSTSTSNNYNGYVVKIDSATGTTIWEFDYLTGAGSRSGFETVHLTSDGGFIVGGFMNRVDTEKPGFKSGGQVDQGIPVMHKFSAAQAASSSAGTPTPVWSYSCDGSSGRTCNLNDGSVKNMRVFTDAGVEKVVGLPTSRSILLVLDAITGAEIAYSGDGLSSGFIGDGTANDIEVEKDASGAVTGYVTSGLRAVPIQTDNGVACGDDGCSVITGSFTKYKADLSASEWKLDLQTGEWPGGANAFASVVATPYKSLVYTECWGLTSVKDGSGAHVGYAAACGTGIEPGCGIHPGAIQTECNNDPRKAWRGAVARIDLSGNLVWYSINSYQAPNEEAGGAMESGESASEYIFQTPEGRIVSVTDEGFGGFGFLTFECEAGTC</sequence>
<protein>
    <recommendedName>
        <fullName evidence="2">Sushi domain-containing protein</fullName>
    </recommendedName>
</protein>
<dbReference type="CDD" id="cd00033">
    <property type="entry name" value="CCP"/>
    <property type="match status" value="1"/>
</dbReference>
<accession>E4XQD8</accession>